<dbReference type="Proteomes" id="UP000011602">
    <property type="component" value="Unassembled WGS sequence"/>
</dbReference>
<dbReference type="Gene3D" id="3.90.79.10">
    <property type="entry name" value="Nucleoside Triphosphate Pyrophosphohydrolase"/>
    <property type="match status" value="1"/>
</dbReference>
<gene>
    <name evidence="4" type="ORF">C493_17921</name>
</gene>
<dbReference type="OrthoDB" id="40462at2157"/>
<dbReference type="GO" id="GO:0019693">
    <property type="term" value="P:ribose phosphate metabolic process"/>
    <property type="evidence" value="ECO:0007669"/>
    <property type="project" value="TreeGrafter"/>
</dbReference>
<dbReference type="PANTHER" id="PTHR11839:SF18">
    <property type="entry name" value="NUDIX HYDROLASE DOMAIN-CONTAINING PROTEIN"/>
    <property type="match status" value="1"/>
</dbReference>
<comment type="caution">
    <text evidence="4">The sequence shown here is derived from an EMBL/GenBank/DDBJ whole genome shotgun (WGS) entry which is preliminary data.</text>
</comment>
<protein>
    <submittedName>
        <fullName evidence="4">NUDIX hydrolase</fullName>
    </submittedName>
</protein>
<evidence type="ECO:0000259" key="3">
    <source>
        <dbReference type="PROSITE" id="PS51462"/>
    </source>
</evidence>
<dbReference type="PROSITE" id="PS51462">
    <property type="entry name" value="NUDIX"/>
    <property type="match status" value="1"/>
</dbReference>
<feature type="domain" description="Nudix hydrolase" evidence="3">
    <location>
        <begin position="42"/>
        <end position="172"/>
    </location>
</feature>
<evidence type="ECO:0000313" key="5">
    <source>
        <dbReference type="Proteomes" id="UP000011602"/>
    </source>
</evidence>
<keyword evidence="2 4" id="KW-0378">Hydrolase</keyword>
<dbReference type="STRING" id="1227499.C493_17921"/>
<dbReference type="AlphaFoldDB" id="L9WRD9"/>
<reference evidence="4 5" key="1">
    <citation type="journal article" date="2014" name="PLoS Genet.">
        <title>Phylogenetically driven sequencing of extremely halophilic archaea reveals strategies for static and dynamic osmo-response.</title>
        <authorList>
            <person name="Becker E.A."/>
            <person name="Seitzer P.M."/>
            <person name="Tritt A."/>
            <person name="Larsen D."/>
            <person name="Krusor M."/>
            <person name="Yao A.I."/>
            <person name="Wu D."/>
            <person name="Madern D."/>
            <person name="Eisen J.A."/>
            <person name="Darling A.E."/>
            <person name="Facciotti M.T."/>
        </authorList>
    </citation>
    <scope>NUCLEOTIDE SEQUENCE [LARGE SCALE GENOMIC DNA]</scope>
    <source>
        <strain evidence="4 5">JCM 12255</strain>
    </source>
</reference>
<evidence type="ECO:0000256" key="2">
    <source>
        <dbReference type="ARBA" id="ARBA00022801"/>
    </source>
</evidence>
<dbReference type="RefSeq" id="WP_007260844.1">
    <property type="nucleotide sequence ID" value="NZ_AOHZ01000084.1"/>
</dbReference>
<organism evidence="4 5">
    <name type="scientific">Natronolimnohabitans innermongolicus JCM 12255</name>
    <dbReference type="NCBI Taxonomy" id="1227499"/>
    <lineage>
        <taxon>Archaea</taxon>
        <taxon>Methanobacteriati</taxon>
        <taxon>Methanobacteriota</taxon>
        <taxon>Stenosarchaea group</taxon>
        <taxon>Halobacteria</taxon>
        <taxon>Halobacteriales</taxon>
        <taxon>Natrialbaceae</taxon>
        <taxon>Natronolimnohabitans</taxon>
    </lineage>
</organism>
<evidence type="ECO:0000313" key="4">
    <source>
        <dbReference type="EMBL" id="ELY50888.1"/>
    </source>
</evidence>
<dbReference type="SUPFAM" id="SSF55811">
    <property type="entry name" value="Nudix"/>
    <property type="match status" value="1"/>
</dbReference>
<comment type="cofactor">
    <cofactor evidence="1">
        <name>Mg(2+)</name>
        <dbReference type="ChEBI" id="CHEBI:18420"/>
    </cofactor>
</comment>
<dbReference type="PANTHER" id="PTHR11839">
    <property type="entry name" value="UDP/ADP-SUGAR PYROPHOSPHATASE"/>
    <property type="match status" value="1"/>
</dbReference>
<dbReference type="EMBL" id="AOHZ01000084">
    <property type="protein sequence ID" value="ELY50888.1"/>
    <property type="molecule type" value="Genomic_DNA"/>
</dbReference>
<keyword evidence="5" id="KW-1185">Reference proteome</keyword>
<dbReference type="GO" id="GO:0016787">
    <property type="term" value="F:hydrolase activity"/>
    <property type="evidence" value="ECO:0007669"/>
    <property type="project" value="UniProtKB-KW"/>
</dbReference>
<sequence length="183" mass="20503">MSDEISPPERQETEIAYAGAQFDVRRDTVSGDHERHEVEYLETADAVVVVATTPDDRILVVEEWRQSVGRFDIGLPGGQLEPTDESSAAAARRELREETGYEADRLVPMQSFDPLTSLLDSTIHFFVAPDCRRAGEPEPDADERIRIRTASLESLRSQVRDGTITDMKTAVAVLYYAAFVDER</sequence>
<dbReference type="Pfam" id="PF00293">
    <property type="entry name" value="NUDIX"/>
    <property type="match status" value="1"/>
</dbReference>
<evidence type="ECO:0000256" key="1">
    <source>
        <dbReference type="ARBA" id="ARBA00001946"/>
    </source>
</evidence>
<name>L9WRD9_9EURY</name>
<dbReference type="CDD" id="cd03424">
    <property type="entry name" value="NUDIX_ADPRase_Nudt5_UGPPase_Nudt14"/>
    <property type="match status" value="1"/>
</dbReference>
<dbReference type="InterPro" id="IPR015797">
    <property type="entry name" value="NUDIX_hydrolase-like_dom_sf"/>
</dbReference>
<proteinExistence type="predicted"/>
<dbReference type="InterPro" id="IPR000086">
    <property type="entry name" value="NUDIX_hydrolase_dom"/>
</dbReference>
<dbReference type="eggNOG" id="arCOG01073">
    <property type="taxonomic scope" value="Archaea"/>
</dbReference>
<dbReference type="GO" id="GO:0006753">
    <property type="term" value="P:nucleoside phosphate metabolic process"/>
    <property type="evidence" value="ECO:0007669"/>
    <property type="project" value="TreeGrafter"/>
</dbReference>
<accession>L9WRD9</accession>